<dbReference type="EMBL" id="CP159872">
    <property type="protein sequence ID" value="XCM80148.1"/>
    <property type="molecule type" value="Genomic_DNA"/>
</dbReference>
<dbReference type="RefSeq" id="WP_354641088.1">
    <property type="nucleotide sequence ID" value="NZ_CP159872.1"/>
</dbReference>
<reference evidence="1" key="1">
    <citation type="submission" date="2024-06" db="EMBL/GenBank/DDBJ databases">
        <title>The genome sequences of Kitasatospora sp. strain HUAS MG31.</title>
        <authorList>
            <person name="Mo P."/>
        </authorList>
    </citation>
    <scope>NUCLEOTIDE SEQUENCE</scope>
    <source>
        <strain evidence="1">HUAS MG31</strain>
    </source>
</reference>
<protein>
    <submittedName>
        <fullName evidence="1">DUF6303 family protein</fullName>
    </submittedName>
</protein>
<name>A0AAU8JWI6_9ACTN</name>
<evidence type="ECO:0000313" key="1">
    <source>
        <dbReference type="EMBL" id="XCM80148.1"/>
    </source>
</evidence>
<dbReference type="KEGG" id="kcm:ABWK59_15055"/>
<dbReference type="InterPro" id="IPR046270">
    <property type="entry name" value="DUF6303"/>
</dbReference>
<dbReference type="Pfam" id="PF19820">
    <property type="entry name" value="DUF6303"/>
    <property type="match status" value="1"/>
</dbReference>
<sequence>MTTYRVVLAQGPRGNWRLFVALPGRVADWPTEEFAGTAIPSVSARAAALGRLGYRLAAGAFWGWDEDSDTAGGVILLAGAEVQPA</sequence>
<dbReference type="AlphaFoldDB" id="A0AAU8JWI6"/>
<proteinExistence type="predicted"/>
<gene>
    <name evidence="1" type="ORF">ABWK59_15055</name>
</gene>
<organism evidence="1">
    <name type="scientific">Kitasatospora camelliae</name>
    <dbReference type="NCBI Taxonomy" id="3156397"/>
    <lineage>
        <taxon>Bacteria</taxon>
        <taxon>Bacillati</taxon>
        <taxon>Actinomycetota</taxon>
        <taxon>Actinomycetes</taxon>
        <taxon>Kitasatosporales</taxon>
        <taxon>Streptomycetaceae</taxon>
        <taxon>Kitasatospora</taxon>
    </lineage>
</organism>
<accession>A0AAU8JWI6</accession>